<keyword evidence="2" id="KW-1185">Reference proteome</keyword>
<organism evidence="1 2">
    <name type="scientific">Pseudomonas syringae pv. pisi str. 1704B</name>
    <dbReference type="NCBI Taxonomy" id="629263"/>
    <lineage>
        <taxon>Bacteria</taxon>
        <taxon>Pseudomonadati</taxon>
        <taxon>Pseudomonadota</taxon>
        <taxon>Gammaproteobacteria</taxon>
        <taxon>Pseudomonadales</taxon>
        <taxon>Pseudomonadaceae</taxon>
        <taxon>Pseudomonas</taxon>
        <taxon>Pseudomonas syringae</taxon>
    </lineage>
</organism>
<dbReference type="HOGENOM" id="CLU_3047113_0_0_6"/>
<dbReference type="Pfam" id="PF11358">
    <property type="entry name" value="DUF3158"/>
    <property type="match status" value="1"/>
</dbReference>
<gene>
    <name evidence="1" type="ORF">PSYPI_20975</name>
</gene>
<dbReference type="AlphaFoldDB" id="F3GCA3"/>
<protein>
    <submittedName>
        <fullName evidence="1">Uncharacterized protein</fullName>
    </submittedName>
</protein>
<sequence>MEQQRVALNMQISLVHSIGRQAAECAEKMAQADAVYAERLQQINQSRVANVSQE</sequence>
<name>F3GCA3_PSESJ</name>
<dbReference type="EMBL" id="AEAI01001052">
    <property type="protein sequence ID" value="EGH44703.1"/>
    <property type="molecule type" value="Genomic_DNA"/>
</dbReference>
<dbReference type="BioCyc" id="PSYR629263:G11X0-4100-MONOMER"/>
<evidence type="ECO:0000313" key="1">
    <source>
        <dbReference type="EMBL" id="EGH44703.1"/>
    </source>
</evidence>
<proteinExistence type="predicted"/>
<accession>F3GCA3</accession>
<dbReference type="Proteomes" id="UP000004986">
    <property type="component" value="Unassembled WGS sequence"/>
</dbReference>
<dbReference type="InterPro" id="IPR021502">
    <property type="entry name" value="DUF3158"/>
</dbReference>
<comment type="caution">
    <text evidence="1">The sequence shown here is derived from an EMBL/GenBank/DDBJ whole genome shotgun (WGS) entry which is preliminary data.</text>
</comment>
<evidence type="ECO:0000313" key="2">
    <source>
        <dbReference type="Proteomes" id="UP000004986"/>
    </source>
</evidence>
<dbReference type="PATRIC" id="fig|629263.4.peg.3416"/>
<reference evidence="1 2" key="1">
    <citation type="journal article" date="2011" name="PLoS Pathog.">
        <title>Dynamic evolution of pathogenicity revealed by sequencing and comparative genomics of 19 Pseudomonas syringae isolates.</title>
        <authorList>
            <person name="Baltrus D.A."/>
            <person name="Nishimura M.T."/>
            <person name="Romanchuk A."/>
            <person name="Chang J.H."/>
            <person name="Mukhtar M.S."/>
            <person name="Cherkis K."/>
            <person name="Roach J."/>
            <person name="Grant S.R."/>
            <person name="Jones C.D."/>
            <person name="Dangl J.L."/>
        </authorList>
    </citation>
    <scope>NUCLEOTIDE SEQUENCE [LARGE SCALE GENOMIC DNA]</scope>
    <source>
        <strain evidence="1 2">1704B</strain>
    </source>
</reference>